<accession>A0A6P2CPH4</accession>
<keyword evidence="1" id="KW-0472">Membrane</keyword>
<dbReference type="Proteomes" id="UP000442244">
    <property type="component" value="Unassembled WGS sequence"/>
</dbReference>
<dbReference type="OrthoDB" id="1647424at2"/>
<protein>
    <submittedName>
        <fullName evidence="2">Uncharacterized protein</fullName>
    </submittedName>
</protein>
<evidence type="ECO:0000256" key="1">
    <source>
        <dbReference type="SAM" id="Phobius"/>
    </source>
</evidence>
<proteinExistence type="predicted"/>
<keyword evidence="1" id="KW-0812">Transmembrane</keyword>
<comment type="caution">
    <text evidence="2">The sequence shown here is derived from an EMBL/GenBank/DDBJ whole genome shotgun (WGS) entry which is preliminary data.</text>
</comment>
<organism evidence="2 3">
    <name type="scientific">Leuconostoc litchii</name>
    <dbReference type="NCBI Taxonomy" id="1981069"/>
    <lineage>
        <taxon>Bacteria</taxon>
        <taxon>Bacillati</taxon>
        <taxon>Bacillota</taxon>
        <taxon>Bacilli</taxon>
        <taxon>Lactobacillales</taxon>
        <taxon>Lactobacillaceae</taxon>
        <taxon>Leuconostoc</taxon>
    </lineage>
</organism>
<sequence length="89" mass="10303">MGDVNDEKSNRQYGQIFIFDSADERERENISQHFGLPVAKDNLEMLKYLKKSNISDLYVFLISFVAIVSNVALLFLDFLMIYVSFSQVL</sequence>
<name>A0A6P2CPH4_9LACO</name>
<evidence type="ECO:0000313" key="3">
    <source>
        <dbReference type="Proteomes" id="UP000442244"/>
    </source>
</evidence>
<feature type="transmembrane region" description="Helical" evidence="1">
    <location>
        <begin position="57"/>
        <end position="83"/>
    </location>
</feature>
<keyword evidence="3" id="KW-1185">Reference proteome</keyword>
<evidence type="ECO:0000313" key="2">
    <source>
        <dbReference type="EMBL" id="TYC47012.1"/>
    </source>
</evidence>
<dbReference type="EMBL" id="SDGY01000001">
    <property type="protein sequence ID" value="TYC47012.1"/>
    <property type="molecule type" value="Genomic_DNA"/>
</dbReference>
<dbReference type="AlphaFoldDB" id="A0A6P2CPH4"/>
<keyword evidence="1" id="KW-1133">Transmembrane helix</keyword>
<reference evidence="2 3" key="1">
    <citation type="submission" date="2019-01" db="EMBL/GenBank/DDBJ databases">
        <title>Leuconostoc litchii sp. nov., a novel lactic acid bacterium isolated from lychee.</title>
        <authorList>
            <person name="Wang L.-T."/>
        </authorList>
    </citation>
    <scope>NUCLEOTIDE SEQUENCE [LARGE SCALE GENOMIC DNA]</scope>
    <source>
        <strain evidence="2 3">MB7</strain>
    </source>
</reference>
<gene>
    <name evidence="2" type="ORF">ESZ47_02420</name>
</gene>